<feature type="chain" id="PRO_5019077926" evidence="2">
    <location>
        <begin position="25"/>
        <end position="223"/>
    </location>
</feature>
<reference evidence="4 5" key="1">
    <citation type="journal article" date="2017" name="Int. J. Syst. Evol. Microbiol.">
        <title>Erythrobacter aquimixticola sp. nov., isolated from the junction between the ocean and a freshwater spring.</title>
        <authorList>
            <person name="Park S."/>
            <person name="Jung Y.T."/>
            <person name="Choi S.J."/>
            <person name="Yoon J.H."/>
        </authorList>
    </citation>
    <scope>NUCLEOTIDE SEQUENCE [LARGE SCALE GENOMIC DNA]</scope>
    <source>
        <strain evidence="4 5">JSSK-14</strain>
    </source>
</reference>
<gene>
    <name evidence="4" type="ORF">D6201_08420</name>
</gene>
<accession>A0A419RUB7</accession>
<evidence type="ECO:0000313" key="5">
    <source>
        <dbReference type="Proteomes" id="UP000285232"/>
    </source>
</evidence>
<keyword evidence="1" id="KW-0472">Membrane</keyword>
<feature type="signal peptide" evidence="2">
    <location>
        <begin position="1"/>
        <end position="24"/>
    </location>
</feature>
<keyword evidence="1" id="KW-0812">Transmembrane</keyword>
<dbReference type="AlphaFoldDB" id="A0A419RUB7"/>
<protein>
    <submittedName>
        <fullName evidence="4">PEP-CTERM sorting domain-containing protein</fullName>
    </submittedName>
</protein>
<feature type="domain" description="Ice-binding protein C-terminal" evidence="3">
    <location>
        <begin position="196"/>
        <end position="219"/>
    </location>
</feature>
<evidence type="ECO:0000256" key="1">
    <source>
        <dbReference type="SAM" id="Phobius"/>
    </source>
</evidence>
<keyword evidence="2" id="KW-0732">Signal</keyword>
<dbReference type="Proteomes" id="UP000285232">
    <property type="component" value="Unassembled WGS sequence"/>
</dbReference>
<comment type="caution">
    <text evidence="4">The sequence shown here is derived from an EMBL/GenBank/DDBJ whole genome shotgun (WGS) entry which is preliminary data.</text>
</comment>
<evidence type="ECO:0000256" key="2">
    <source>
        <dbReference type="SAM" id="SignalP"/>
    </source>
</evidence>
<dbReference type="InterPro" id="IPR013424">
    <property type="entry name" value="Ice-binding_C"/>
</dbReference>
<evidence type="ECO:0000313" key="4">
    <source>
        <dbReference type="EMBL" id="RJY09375.1"/>
    </source>
</evidence>
<organism evidence="4 5">
    <name type="scientific">Aurantiacibacter aquimixticola</name>
    <dbReference type="NCBI Taxonomy" id="1958945"/>
    <lineage>
        <taxon>Bacteria</taxon>
        <taxon>Pseudomonadati</taxon>
        <taxon>Pseudomonadota</taxon>
        <taxon>Alphaproteobacteria</taxon>
        <taxon>Sphingomonadales</taxon>
        <taxon>Erythrobacteraceae</taxon>
        <taxon>Aurantiacibacter</taxon>
    </lineage>
</organism>
<dbReference type="EMBL" id="RAHX01000001">
    <property type="protein sequence ID" value="RJY09375.1"/>
    <property type="molecule type" value="Genomic_DNA"/>
</dbReference>
<name>A0A419RUB7_9SPHN</name>
<dbReference type="NCBIfam" id="TIGR02595">
    <property type="entry name" value="PEP_CTERM"/>
    <property type="match status" value="1"/>
</dbReference>
<evidence type="ECO:0000259" key="3">
    <source>
        <dbReference type="Pfam" id="PF07589"/>
    </source>
</evidence>
<keyword evidence="1" id="KW-1133">Transmembrane helix</keyword>
<proteinExistence type="predicted"/>
<dbReference type="OrthoDB" id="7408584at2"/>
<dbReference type="Pfam" id="PF07589">
    <property type="entry name" value="PEP-CTERM"/>
    <property type="match status" value="1"/>
</dbReference>
<keyword evidence="5" id="KW-1185">Reference proteome</keyword>
<feature type="transmembrane region" description="Helical" evidence="1">
    <location>
        <begin position="197"/>
        <end position="216"/>
    </location>
</feature>
<sequence length="223" mass="23493">MTMKTRLALMGAGFALAFATPAQADVLEYDVSDAWYSGGCSHGLWTNTLGSGCKRRYSFQDGTTFSVDTDAGTGTFTGTAINSLGKVATLDLSLSGLLDSLDGTGFDYKGNGGPYDPSVQDYFTNASGTITIGSKTYTLNAHDPFAGDTVFQFGIGANDKTGDFGGSSWLNFLDPHLNALKHWDINFILTERPGTPVPAPAGLLLFGLGLAGAYSLRRRKTAA</sequence>